<protein>
    <recommendedName>
        <fullName evidence="5">Myb-like domain-containing protein</fullName>
    </recommendedName>
</protein>
<evidence type="ECO:0000256" key="2">
    <source>
        <dbReference type="SAM" id="MobiDB-lite"/>
    </source>
</evidence>
<accession>A0AAU9VQE6</accession>
<keyword evidence="4" id="KW-1185">Reference proteome</keyword>
<evidence type="ECO:0008006" key="5">
    <source>
        <dbReference type="Google" id="ProtNLM"/>
    </source>
</evidence>
<dbReference type="AlphaFoldDB" id="A0AAU9VQE6"/>
<dbReference type="Proteomes" id="UP001159428">
    <property type="component" value="Unassembled WGS sequence"/>
</dbReference>
<reference evidence="3 4" key="1">
    <citation type="submission" date="2022-05" db="EMBL/GenBank/DDBJ databases">
        <authorList>
            <consortium name="Genoscope - CEA"/>
            <person name="William W."/>
        </authorList>
    </citation>
    <scope>NUCLEOTIDE SEQUENCE [LARGE SCALE GENOMIC DNA]</scope>
</reference>
<comment type="caution">
    <text evidence="3">The sequence shown here is derived from an EMBL/GenBank/DDBJ whole genome shotgun (WGS) entry which is preliminary data.</text>
</comment>
<sequence>VFLFSGPFRWNEAKNTLLLRELYSSEPFLYKVGSKEAGQKWTKVAEKLNCFSLFRDMPRDQRSVREQFNKLLKDYKNKKNKEEKASEINPDPPTENETLLEEIVAAMESTTLRVGNANSKKDDQKRKDALACRDKAMTRWAKAGASGEASDSGEESTTEKKTVKRRGRKRRASSDPFQYLVEKTAKETDLRKEELELQRQQLQLQAEQQTEQFKVQQEQMKQMMQSQMNTQNLVLALVQKLTK</sequence>
<name>A0AAU9VQE6_9CNID</name>
<feature type="region of interest" description="Disordered" evidence="2">
    <location>
        <begin position="141"/>
        <end position="179"/>
    </location>
</feature>
<evidence type="ECO:0000313" key="3">
    <source>
        <dbReference type="EMBL" id="CAH3035500.1"/>
    </source>
</evidence>
<feature type="coiled-coil region" evidence="1">
    <location>
        <begin position="183"/>
        <end position="226"/>
    </location>
</feature>
<dbReference type="PANTHER" id="PTHR33309:SF1">
    <property type="entry name" value="MYB_SANT-LIKE DNA-BINDING DOMAIN-CONTAINING PROTEIN"/>
    <property type="match status" value="1"/>
</dbReference>
<proteinExistence type="predicted"/>
<feature type="non-terminal residue" evidence="3">
    <location>
        <position position="1"/>
    </location>
</feature>
<dbReference type="PANTHER" id="PTHR33309">
    <property type="entry name" value="KERATIN, ULTRA HIGH-SULFUR MATRIX PROTEIN-LIKE"/>
    <property type="match status" value="1"/>
</dbReference>
<organism evidence="3 4">
    <name type="scientific">Pocillopora meandrina</name>
    <dbReference type="NCBI Taxonomy" id="46732"/>
    <lineage>
        <taxon>Eukaryota</taxon>
        <taxon>Metazoa</taxon>
        <taxon>Cnidaria</taxon>
        <taxon>Anthozoa</taxon>
        <taxon>Hexacorallia</taxon>
        <taxon>Scleractinia</taxon>
        <taxon>Astrocoeniina</taxon>
        <taxon>Pocilloporidae</taxon>
        <taxon>Pocillopora</taxon>
    </lineage>
</organism>
<evidence type="ECO:0000313" key="4">
    <source>
        <dbReference type="Proteomes" id="UP001159428"/>
    </source>
</evidence>
<evidence type="ECO:0000256" key="1">
    <source>
        <dbReference type="SAM" id="Coils"/>
    </source>
</evidence>
<gene>
    <name evidence="3" type="ORF">PMEA_00017385</name>
</gene>
<dbReference type="EMBL" id="CALNXJ010000003">
    <property type="protein sequence ID" value="CAH3035500.1"/>
    <property type="molecule type" value="Genomic_DNA"/>
</dbReference>
<feature type="compositionally biased region" description="Basic residues" evidence="2">
    <location>
        <begin position="162"/>
        <end position="171"/>
    </location>
</feature>
<keyword evidence="1" id="KW-0175">Coiled coil</keyword>